<feature type="region of interest" description="Disordered" evidence="2">
    <location>
        <begin position="16"/>
        <end position="43"/>
    </location>
</feature>
<dbReference type="AlphaFoldDB" id="H3AZJ5"/>
<feature type="compositionally biased region" description="Polar residues" evidence="2">
    <location>
        <begin position="98"/>
        <end position="115"/>
    </location>
</feature>
<evidence type="ECO:0000256" key="2">
    <source>
        <dbReference type="SAM" id="MobiDB-lite"/>
    </source>
</evidence>
<protein>
    <submittedName>
        <fullName evidence="3">Testis specific serine kinase substrate</fullName>
    </submittedName>
</protein>
<feature type="region of interest" description="Disordered" evidence="2">
    <location>
        <begin position="481"/>
        <end position="501"/>
    </location>
</feature>
<dbReference type="InterPro" id="IPR028214">
    <property type="entry name" value="TSKS"/>
</dbReference>
<dbReference type="EMBL" id="AFYH01030369">
    <property type="status" value="NOT_ANNOTATED_CDS"/>
    <property type="molecule type" value="Genomic_DNA"/>
</dbReference>
<dbReference type="InParanoid" id="H3AZJ5"/>
<sequence>MSSFLMKTIWQSQELSKIEPVEAQSREREGDLQEEEQVEPPLIYTKKKKAVSFHGVEPIRADDSMHWRLQLKRSSATTNVSALNLAAELSQEEDEPSENVTTGSSMEGSCTSLEQTGHLCPGTPTEMEQQEPDEEILKSGLVIKAKDSITTMKTRADDFTQHIKRLQWKCDSVKEYLELSPQEGSELEEHCSRLETSCRVVEDTVDEVEKKAAELQQNSEALEHQLKLIYGHLKSEQKTKTTWEELKEVLLESTVEQSSHPPTCDTTGTLDQLETSAPIQQATADILTSVDNLKRTLSSGMNRLNEFQRLEEENVSRPPSPLNQLEDIRKSLVHLSGMYDKEKMKQKEMLGMLTHFNFRFEEFVREWERTQKQQLKIEQAVRELRSNTEDIVFIAKKTHSAFTQLKSELDTLKGMKPLVEKVSRQLLAFRGPEKLEKLPSSCVCRSNHSYVNNDTLNQLLGLAVTSLRGDVHCHVCPGTSSEMQQAEDSNSSVMTPAPLAS</sequence>
<dbReference type="PANTHER" id="PTHR14351:SF1">
    <property type="entry name" value="TESTIS-SPECIFIC SERINE KINASE SUBSTRATE"/>
    <property type="match status" value="1"/>
</dbReference>
<dbReference type="Pfam" id="PF15358">
    <property type="entry name" value="TSKS"/>
    <property type="match status" value="1"/>
</dbReference>
<dbReference type="KEGG" id="lcm:102363281"/>
<evidence type="ECO:0000256" key="1">
    <source>
        <dbReference type="SAM" id="Coils"/>
    </source>
</evidence>
<dbReference type="HOGENOM" id="CLU_033722_0_0_1"/>
<reference evidence="3" key="3">
    <citation type="submission" date="2025-09" db="UniProtKB">
        <authorList>
            <consortium name="Ensembl"/>
        </authorList>
    </citation>
    <scope>IDENTIFICATION</scope>
</reference>
<dbReference type="OMA" id="FVREWER"/>
<evidence type="ECO:0000313" key="4">
    <source>
        <dbReference type="Proteomes" id="UP000008672"/>
    </source>
</evidence>
<dbReference type="Bgee" id="ENSLACG00000013258">
    <property type="expression patterns" value="Expressed in chordate pharynx and 1 other cell type or tissue"/>
</dbReference>
<feature type="compositionally biased region" description="Basic and acidic residues" evidence="2">
    <location>
        <begin position="16"/>
        <end position="31"/>
    </location>
</feature>
<reference evidence="4" key="1">
    <citation type="submission" date="2011-08" db="EMBL/GenBank/DDBJ databases">
        <title>The draft genome of Latimeria chalumnae.</title>
        <authorList>
            <person name="Di Palma F."/>
            <person name="Alfoldi J."/>
            <person name="Johnson J."/>
            <person name="Berlin A."/>
            <person name="Gnerre S."/>
            <person name="Jaffe D."/>
            <person name="MacCallum I."/>
            <person name="Young S."/>
            <person name="Walker B.J."/>
            <person name="Lander E."/>
            <person name="Lindblad-Toh K."/>
        </authorList>
    </citation>
    <scope>NUCLEOTIDE SEQUENCE [LARGE SCALE GENOMIC DNA]</scope>
    <source>
        <strain evidence="4">Wild caught</strain>
    </source>
</reference>
<organism evidence="3 4">
    <name type="scientific">Latimeria chalumnae</name>
    <name type="common">Coelacanth</name>
    <dbReference type="NCBI Taxonomy" id="7897"/>
    <lineage>
        <taxon>Eukaryota</taxon>
        <taxon>Metazoa</taxon>
        <taxon>Chordata</taxon>
        <taxon>Craniata</taxon>
        <taxon>Vertebrata</taxon>
        <taxon>Euteleostomi</taxon>
        <taxon>Coelacanthiformes</taxon>
        <taxon>Coelacanthidae</taxon>
        <taxon>Latimeria</taxon>
    </lineage>
</organism>
<feature type="compositionally biased region" description="Polar residues" evidence="2">
    <location>
        <begin position="481"/>
        <end position="494"/>
    </location>
</feature>
<dbReference type="GeneTree" id="ENSGT00390000002611"/>
<dbReference type="eggNOG" id="ENOG502RT0F">
    <property type="taxonomic scope" value="Eukaryota"/>
</dbReference>
<dbReference type="PANTHER" id="PTHR14351">
    <property type="entry name" value="TESTIS-SPECIFIC SERINE KINASE SUBSTRATE"/>
    <property type="match status" value="1"/>
</dbReference>
<keyword evidence="4" id="KW-1185">Reference proteome</keyword>
<dbReference type="EMBL" id="AFYH01030367">
    <property type="status" value="NOT_ANNOTATED_CDS"/>
    <property type="molecule type" value="Genomic_DNA"/>
</dbReference>
<feature type="region of interest" description="Disordered" evidence="2">
    <location>
        <begin position="88"/>
        <end position="129"/>
    </location>
</feature>
<dbReference type="OrthoDB" id="9424665at2759"/>
<reference evidence="3" key="2">
    <citation type="submission" date="2025-08" db="UniProtKB">
        <authorList>
            <consortium name="Ensembl"/>
        </authorList>
    </citation>
    <scope>IDENTIFICATION</scope>
</reference>
<dbReference type="FunCoup" id="H3AZJ5">
    <property type="interactions" value="16"/>
</dbReference>
<keyword evidence="1" id="KW-0175">Coiled coil</keyword>
<dbReference type="Ensembl" id="ENSLACT00000015172.2">
    <property type="protein sequence ID" value="ENSLACP00000015066.2"/>
    <property type="gene ID" value="ENSLACG00000013258.2"/>
</dbReference>
<name>H3AZJ5_LATCH</name>
<dbReference type="EMBL" id="AFYH01030368">
    <property type="status" value="NOT_ANNOTATED_CDS"/>
    <property type="molecule type" value="Genomic_DNA"/>
</dbReference>
<evidence type="ECO:0000313" key="3">
    <source>
        <dbReference type="Ensembl" id="ENSLACP00000015066.2"/>
    </source>
</evidence>
<gene>
    <name evidence="3" type="primary">LOC102363281</name>
</gene>
<proteinExistence type="predicted"/>
<dbReference type="GO" id="GO:0019901">
    <property type="term" value="F:protein kinase binding"/>
    <property type="evidence" value="ECO:0007669"/>
    <property type="project" value="TreeGrafter"/>
</dbReference>
<accession>H3AZJ5</accession>
<dbReference type="Proteomes" id="UP000008672">
    <property type="component" value="Unassembled WGS sequence"/>
</dbReference>
<dbReference type="GO" id="GO:0005814">
    <property type="term" value="C:centriole"/>
    <property type="evidence" value="ECO:0007669"/>
    <property type="project" value="TreeGrafter"/>
</dbReference>
<feature type="coiled-coil region" evidence="1">
    <location>
        <begin position="191"/>
        <end position="225"/>
    </location>
</feature>